<feature type="compositionally biased region" description="Acidic residues" evidence="2">
    <location>
        <begin position="769"/>
        <end position="781"/>
    </location>
</feature>
<feature type="region of interest" description="Disordered" evidence="2">
    <location>
        <begin position="504"/>
        <end position="629"/>
    </location>
</feature>
<dbReference type="RefSeq" id="XP_068362818.1">
    <property type="nucleotide sequence ID" value="XM_068501875.1"/>
</dbReference>
<evidence type="ECO:0008006" key="5">
    <source>
        <dbReference type="Google" id="ProtNLM"/>
    </source>
</evidence>
<organism evidence="3 4">
    <name type="scientific">Tritrichomonas foetus</name>
    <dbReference type="NCBI Taxonomy" id="1144522"/>
    <lineage>
        <taxon>Eukaryota</taxon>
        <taxon>Metamonada</taxon>
        <taxon>Parabasalia</taxon>
        <taxon>Tritrichomonadida</taxon>
        <taxon>Tritrichomonadidae</taxon>
        <taxon>Tritrichomonas</taxon>
    </lineage>
</organism>
<feature type="compositionally biased region" description="Low complexity" evidence="2">
    <location>
        <begin position="757"/>
        <end position="766"/>
    </location>
</feature>
<dbReference type="EMBL" id="MLAK01000632">
    <property type="protein sequence ID" value="OHT09682.1"/>
    <property type="molecule type" value="Genomic_DNA"/>
</dbReference>
<evidence type="ECO:0000313" key="3">
    <source>
        <dbReference type="EMBL" id="OHT09682.1"/>
    </source>
</evidence>
<feature type="compositionally biased region" description="Polar residues" evidence="2">
    <location>
        <begin position="715"/>
        <end position="756"/>
    </location>
</feature>
<feature type="compositionally biased region" description="Low complexity" evidence="2">
    <location>
        <begin position="539"/>
        <end position="553"/>
    </location>
</feature>
<dbReference type="AlphaFoldDB" id="A0A1J4KF84"/>
<dbReference type="Gene3D" id="1.25.10.10">
    <property type="entry name" value="Leucine-rich Repeat Variant"/>
    <property type="match status" value="1"/>
</dbReference>
<dbReference type="PANTHER" id="PTHR12984">
    <property type="entry name" value="SCY1-RELATED S/T PROTEIN KINASE-LIKE"/>
    <property type="match status" value="1"/>
</dbReference>
<sequence length="856" mass="96266">MWFFKKKTLPYTLSTQHFAAETPLSYKLFDGVRVSDQKEFSIFEIKPDNSPLQQALAQNAIKIWRTFRHPAIPVFIDSYENDGANYVVTDKILPFDERKLSDSELSWAIYIMTDFVGFLGEDANAIHGNITGSSLFMTYGHELKIAGLHWMTVNGIGPIHDFYSDWCRFTQYATPQPPDGAPTYSIDVRFIAAYMTQWENRLSRTFAKYAKRWAPNIRNPPSPKSLLALDYWKTDKFMTTILFLRDLPLKDQFDRETFFKNLLDTINIFSVETQEHAILPTLLASLSFAQTPAVLENILAIGKNMGSEAFGQTIVPSLLPLFESKDRSIRVHLLSQIDKLIPHFSPKIINENVFPNVVLGLNDTVVAVKASTIIAMVPMASHLSINNGKTLLRELKRLQSDPDSSIRCNSVICLAKIAEYIEAEFRVQTLIQCFGKAATDPFGPARKAAISAYRTCNSYFNQQIIATSIMPVLSPLCVDPHMDIRSLAIKAMRDYIEQLSQDVPENTAEPEHTAVSNTSSATTTTSANLNSNRNDRLSSSRQNRQNNNIGRNSHTNTSSGQRFGDIKKKDDSLIRNSGTNQRDKDEDEEDDDSWGEPIVVKKPQKPTMNNTQLKNAPMKLGGADNKKKTSVSVVKAGNFDNDNEEEDDDDNWGDLKDVKVKAIGASRAQHQVSRPAQKPVLKPVAKPEIVEDGWSDDDIEFDEDGNVDSWGKQPVEQQQMKQPVKQTIAQQHTATKPSVLNKVSQKVEANSKPTTRNSNVINVNHFNNDDGDDDEDDDDGWGEPKEISVPKASARVADKPAAQKARPNIASKHEEKPKPRFSHEEHEKKNLPRAKKVIISKNSDGWDDDIDWDEED</sequence>
<dbReference type="VEuPathDB" id="TrichDB:TRFO_21290"/>
<feature type="compositionally biased region" description="Low complexity" evidence="2">
    <location>
        <begin position="513"/>
        <end position="532"/>
    </location>
</feature>
<feature type="compositionally biased region" description="Acidic residues" evidence="2">
    <location>
        <begin position="845"/>
        <end position="856"/>
    </location>
</feature>
<feature type="compositionally biased region" description="Basic and acidic residues" evidence="2">
    <location>
        <begin position="811"/>
        <end position="830"/>
    </location>
</feature>
<dbReference type="Proteomes" id="UP000179807">
    <property type="component" value="Unassembled WGS sequence"/>
</dbReference>
<protein>
    <recommendedName>
        <fullName evidence="5">HEAT repeat family protein</fullName>
    </recommendedName>
</protein>
<dbReference type="PROSITE" id="PS50077">
    <property type="entry name" value="HEAT_REPEAT"/>
    <property type="match status" value="1"/>
</dbReference>
<comment type="caution">
    <text evidence="3">The sequence shown here is derived from an EMBL/GenBank/DDBJ whole genome shotgun (WGS) entry which is preliminary data.</text>
</comment>
<evidence type="ECO:0000256" key="1">
    <source>
        <dbReference type="PROSITE-ProRule" id="PRU00103"/>
    </source>
</evidence>
<feature type="compositionally biased region" description="Acidic residues" evidence="2">
    <location>
        <begin position="690"/>
        <end position="706"/>
    </location>
</feature>
<dbReference type="SUPFAM" id="SSF56112">
    <property type="entry name" value="Protein kinase-like (PK-like)"/>
    <property type="match status" value="1"/>
</dbReference>
<feature type="compositionally biased region" description="Acidic residues" evidence="2">
    <location>
        <begin position="585"/>
        <end position="594"/>
    </location>
</feature>
<proteinExistence type="predicted"/>
<dbReference type="GeneID" id="94836579"/>
<evidence type="ECO:0000256" key="2">
    <source>
        <dbReference type="SAM" id="MobiDB-lite"/>
    </source>
</evidence>
<evidence type="ECO:0000313" key="4">
    <source>
        <dbReference type="Proteomes" id="UP000179807"/>
    </source>
</evidence>
<feature type="region of interest" description="Disordered" evidence="2">
    <location>
        <begin position="666"/>
        <end position="856"/>
    </location>
</feature>
<dbReference type="SUPFAM" id="SSF48371">
    <property type="entry name" value="ARM repeat"/>
    <property type="match status" value="1"/>
</dbReference>
<dbReference type="InterPro" id="IPR011009">
    <property type="entry name" value="Kinase-like_dom_sf"/>
</dbReference>
<feature type="repeat" description="HEAT" evidence="1">
    <location>
        <begin position="469"/>
        <end position="507"/>
    </location>
</feature>
<dbReference type="InterPro" id="IPR011989">
    <property type="entry name" value="ARM-like"/>
</dbReference>
<name>A0A1J4KF84_9EUKA</name>
<dbReference type="InterPro" id="IPR051177">
    <property type="entry name" value="CIK-Related_Protein"/>
</dbReference>
<accession>A0A1J4KF84</accession>
<reference evidence="3" key="1">
    <citation type="submission" date="2016-10" db="EMBL/GenBank/DDBJ databases">
        <authorList>
            <person name="Benchimol M."/>
            <person name="Almeida L.G."/>
            <person name="Vasconcelos A.T."/>
            <person name="Perreira-Neves A."/>
            <person name="Rosa I.A."/>
            <person name="Tasca T."/>
            <person name="Bogo M.R."/>
            <person name="de Souza W."/>
        </authorList>
    </citation>
    <scope>NUCLEOTIDE SEQUENCE [LARGE SCALE GENOMIC DNA]</scope>
    <source>
        <strain evidence="3">K</strain>
    </source>
</reference>
<dbReference type="PANTHER" id="PTHR12984:SF3">
    <property type="entry name" value="N-TERMINAL KINASE-LIKE PROTEIN"/>
    <property type="match status" value="1"/>
</dbReference>
<gene>
    <name evidence="3" type="ORF">TRFO_21290</name>
</gene>
<dbReference type="InterPro" id="IPR016024">
    <property type="entry name" value="ARM-type_fold"/>
</dbReference>
<keyword evidence="4" id="KW-1185">Reference proteome</keyword>
<dbReference type="OrthoDB" id="447103at2759"/>
<feature type="compositionally biased region" description="Basic and acidic residues" evidence="2">
    <location>
        <begin position="564"/>
        <end position="573"/>
    </location>
</feature>
<dbReference type="InterPro" id="IPR021133">
    <property type="entry name" value="HEAT_type_2"/>
</dbReference>
<dbReference type="Gene3D" id="3.30.200.20">
    <property type="entry name" value="Phosphorylase Kinase, domain 1"/>
    <property type="match status" value="1"/>
</dbReference>